<comment type="caution">
    <text evidence="1">The sequence shown here is derived from an EMBL/GenBank/DDBJ whole genome shotgun (WGS) entry which is preliminary data.</text>
</comment>
<accession>A0ACC2XFX6</accession>
<keyword evidence="2" id="KW-1185">Reference proteome</keyword>
<dbReference type="EMBL" id="JASBWV010000014">
    <property type="protein sequence ID" value="KAJ9122728.1"/>
    <property type="molecule type" value="Genomic_DNA"/>
</dbReference>
<gene>
    <name evidence="1" type="ORF">QFC24_004157</name>
</gene>
<evidence type="ECO:0000313" key="2">
    <source>
        <dbReference type="Proteomes" id="UP001234202"/>
    </source>
</evidence>
<reference evidence="1" key="1">
    <citation type="submission" date="2023-04" db="EMBL/GenBank/DDBJ databases">
        <title>Draft Genome sequencing of Naganishia species isolated from polar environments using Oxford Nanopore Technology.</title>
        <authorList>
            <person name="Leo P."/>
            <person name="Venkateswaran K."/>
        </authorList>
    </citation>
    <scope>NUCLEOTIDE SEQUENCE</scope>
    <source>
        <strain evidence="1">DBVPG 5303</strain>
    </source>
</reference>
<organism evidence="1 2">
    <name type="scientific">Naganishia onofrii</name>
    <dbReference type="NCBI Taxonomy" id="1851511"/>
    <lineage>
        <taxon>Eukaryota</taxon>
        <taxon>Fungi</taxon>
        <taxon>Dikarya</taxon>
        <taxon>Basidiomycota</taxon>
        <taxon>Agaricomycotina</taxon>
        <taxon>Tremellomycetes</taxon>
        <taxon>Filobasidiales</taxon>
        <taxon>Filobasidiaceae</taxon>
        <taxon>Naganishia</taxon>
    </lineage>
</organism>
<evidence type="ECO:0000313" key="1">
    <source>
        <dbReference type="EMBL" id="KAJ9122728.1"/>
    </source>
</evidence>
<dbReference type="Proteomes" id="UP001234202">
    <property type="component" value="Unassembled WGS sequence"/>
</dbReference>
<protein>
    <submittedName>
        <fullName evidence="1">Uncharacterized protein</fullName>
    </submittedName>
</protein>
<proteinExistence type="predicted"/>
<name>A0ACC2XFX6_9TREE</name>
<sequence length="313" mass="32962">MSSTTPQLRKRTSELSSSGKGASVLEEKEKLLRQYNNDDGHFSLVRNFRLADLITVSNAVCGTLSIFCCIHYSSLTANIPTAPSAEAIRTLYLAHLFPILGFGFDALDGRVARMTGGGSLLGQELDSLADLISFGVAPATLAYTLGLRSALDIISLLFFASCGLARLARFNATVALMPKGGSGSVKYFTGIPIPSSLGLTAFMAGCVKMGKFAGAQGWVMSVVHKAAQVAAVDWPAVRKQGDLPGGMVLLFGEHGGVGEMHLLSLVFLAWGAAMVSKTLKVSSAPVSKSRTVGTGLLIVSPSRRDRFPSCRAS</sequence>